<dbReference type="Proteomes" id="UP001165960">
    <property type="component" value="Unassembled WGS sequence"/>
</dbReference>
<comment type="caution">
    <text evidence="1">The sequence shown here is derived from an EMBL/GenBank/DDBJ whole genome shotgun (WGS) entry which is preliminary data.</text>
</comment>
<sequence>MQEQLFWWGCKPEDASQDQDVLDNVVHQAVSRGTFFPSRESLALSIPRRTPSKSSTDTSVTVHMFGGLQAGLMLAKQKFGCLLQVEA</sequence>
<organism evidence="1 2">
    <name type="scientific">Entomophthora muscae</name>
    <dbReference type="NCBI Taxonomy" id="34485"/>
    <lineage>
        <taxon>Eukaryota</taxon>
        <taxon>Fungi</taxon>
        <taxon>Fungi incertae sedis</taxon>
        <taxon>Zoopagomycota</taxon>
        <taxon>Entomophthoromycotina</taxon>
        <taxon>Entomophthoromycetes</taxon>
        <taxon>Entomophthorales</taxon>
        <taxon>Entomophthoraceae</taxon>
        <taxon>Entomophthora</taxon>
    </lineage>
</organism>
<keyword evidence="2" id="KW-1185">Reference proteome</keyword>
<proteinExistence type="predicted"/>
<gene>
    <name evidence="1" type="ORF">DSO57_1015495</name>
</gene>
<dbReference type="EMBL" id="QTSX02000771">
    <property type="protein sequence ID" value="KAJ9085291.1"/>
    <property type="molecule type" value="Genomic_DNA"/>
</dbReference>
<protein>
    <submittedName>
        <fullName evidence="1">Uncharacterized protein</fullName>
    </submittedName>
</protein>
<name>A0ACC2UF76_9FUNG</name>
<accession>A0ACC2UF76</accession>
<evidence type="ECO:0000313" key="1">
    <source>
        <dbReference type="EMBL" id="KAJ9085291.1"/>
    </source>
</evidence>
<evidence type="ECO:0000313" key="2">
    <source>
        <dbReference type="Proteomes" id="UP001165960"/>
    </source>
</evidence>
<reference evidence="1" key="1">
    <citation type="submission" date="2022-04" db="EMBL/GenBank/DDBJ databases">
        <title>Genome of the entomopathogenic fungus Entomophthora muscae.</title>
        <authorList>
            <person name="Elya C."/>
            <person name="Lovett B.R."/>
            <person name="Lee E."/>
            <person name="Macias A.M."/>
            <person name="Hajek A.E."/>
            <person name="De Bivort B.L."/>
            <person name="Kasson M.T."/>
            <person name="De Fine Licht H.H."/>
            <person name="Stajich J.E."/>
        </authorList>
    </citation>
    <scope>NUCLEOTIDE SEQUENCE</scope>
    <source>
        <strain evidence="1">Berkeley</strain>
    </source>
</reference>